<organism evidence="2 3">
    <name type="scientific">Bombardia bombarda</name>
    <dbReference type="NCBI Taxonomy" id="252184"/>
    <lineage>
        <taxon>Eukaryota</taxon>
        <taxon>Fungi</taxon>
        <taxon>Dikarya</taxon>
        <taxon>Ascomycota</taxon>
        <taxon>Pezizomycotina</taxon>
        <taxon>Sordariomycetes</taxon>
        <taxon>Sordariomycetidae</taxon>
        <taxon>Sordariales</taxon>
        <taxon>Lasiosphaeriaceae</taxon>
        <taxon>Bombardia</taxon>
    </lineage>
</organism>
<proteinExistence type="predicted"/>
<dbReference type="Proteomes" id="UP001174934">
    <property type="component" value="Unassembled WGS sequence"/>
</dbReference>
<evidence type="ECO:0000313" key="2">
    <source>
        <dbReference type="EMBL" id="KAK0621679.1"/>
    </source>
</evidence>
<name>A0AA40C1U3_9PEZI</name>
<reference evidence="2" key="1">
    <citation type="submission" date="2023-06" db="EMBL/GenBank/DDBJ databases">
        <title>Genome-scale phylogeny and comparative genomics of the fungal order Sordariales.</title>
        <authorList>
            <consortium name="Lawrence Berkeley National Laboratory"/>
            <person name="Hensen N."/>
            <person name="Bonometti L."/>
            <person name="Westerberg I."/>
            <person name="Brannstrom I.O."/>
            <person name="Guillou S."/>
            <person name="Cros-Aarteil S."/>
            <person name="Calhoun S."/>
            <person name="Haridas S."/>
            <person name="Kuo A."/>
            <person name="Mondo S."/>
            <person name="Pangilinan J."/>
            <person name="Riley R."/>
            <person name="LaButti K."/>
            <person name="Andreopoulos B."/>
            <person name="Lipzen A."/>
            <person name="Chen C."/>
            <person name="Yanf M."/>
            <person name="Daum C."/>
            <person name="Ng V."/>
            <person name="Clum A."/>
            <person name="Steindorff A."/>
            <person name="Ohm R."/>
            <person name="Martin F."/>
            <person name="Silar P."/>
            <person name="Natvig D."/>
            <person name="Lalanne C."/>
            <person name="Gautier V."/>
            <person name="Ament-velasquez S.L."/>
            <person name="Kruys A."/>
            <person name="Hutchinson M.I."/>
            <person name="Powell A.J."/>
            <person name="Barry K."/>
            <person name="Miller A.N."/>
            <person name="Grigoriev I.V."/>
            <person name="Debuchy R."/>
            <person name="Gladieux P."/>
            <person name="Thoren M.H."/>
            <person name="Johannesson H."/>
        </authorList>
    </citation>
    <scope>NUCLEOTIDE SEQUENCE</scope>
    <source>
        <strain evidence="2">SMH3391-2</strain>
    </source>
</reference>
<dbReference type="AlphaFoldDB" id="A0AA40C1U3"/>
<protein>
    <submittedName>
        <fullName evidence="2">Uncharacterized protein</fullName>
    </submittedName>
</protein>
<sequence length="411" mass="44841">MTSISRIKIKVNGNSLWPSCQQCQWRASPPTLQEVLLMQVKKSSEEFPNSFAMASTHLARTELTLAVILGVDESQMERITELLEQYQIAIGHPQLALALYAELQRDRLCQLVDENVQDCKMIARELEHTFTTSSEMADVDLINSVRECQMAGAGILEEIEAVKRHLIKSLPGPPRQHEATDSLESKSASLIDKFNRRFADIFAEFEALAAKIQRYATNMTVTEDTIRNESARRDTQAGIRAANSSTVLAVVAMVYLPMSTVARGGGAVDEDSVASLYETPFNGRPPKPQPVSYMNNDATTNTGLGATTTEQRPPPNRLSPPSSSLAAPHPAHSFVSQAVTLSPSETVRTSNQATATPGDVSIELGPTRHDAQRPATAPADMVQPGLQRTRSHSQTDSTGTVDPRCNSDDMV</sequence>
<feature type="region of interest" description="Disordered" evidence="1">
    <location>
        <begin position="278"/>
        <end position="411"/>
    </location>
</feature>
<feature type="compositionally biased region" description="Low complexity" evidence="1">
    <location>
        <begin position="295"/>
        <end position="309"/>
    </location>
</feature>
<gene>
    <name evidence="2" type="ORF">B0T17DRAFT_509008</name>
</gene>
<evidence type="ECO:0000256" key="1">
    <source>
        <dbReference type="SAM" id="MobiDB-lite"/>
    </source>
</evidence>
<accession>A0AA40C1U3</accession>
<comment type="caution">
    <text evidence="2">The sequence shown here is derived from an EMBL/GenBank/DDBJ whole genome shotgun (WGS) entry which is preliminary data.</text>
</comment>
<feature type="compositionally biased region" description="Low complexity" evidence="1">
    <location>
        <begin position="319"/>
        <end position="333"/>
    </location>
</feature>
<evidence type="ECO:0000313" key="3">
    <source>
        <dbReference type="Proteomes" id="UP001174934"/>
    </source>
</evidence>
<feature type="compositionally biased region" description="Polar residues" evidence="1">
    <location>
        <begin position="334"/>
        <end position="355"/>
    </location>
</feature>
<feature type="compositionally biased region" description="Polar residues" evidence="1">
    <location>
        <begin position="386"/>
        <end position="400"/>
    </location>
</feature>
<keyword evidence="3" id="KW-1185">Reference proteome</keyword>
<dbReference type="EMBL" id="JAULSR010000004">
    <property type="protein sequence ID" value="KAK0621679.1"/>
    <property type="molecule type" value="Genomic_DNA"/>
</dbReference>